<reference evidence="2" key="1">
    <citation type="journal article" date="2019" name="Int. J. Syst. Evol. Microbiol.">
        <title>The Global Catalogue of Microorganisms (GCM) 10K type strain sequencing project: providing services to taxonomists for standard genome sequencing and annotation.</title>
        <authorList>
            <consortium name="The Broad Institute Genomics Platform"/>
            <consortium name="The Broad Institute Genome Sequencing Center for Infectious Disease"/>
            <person name="Wu L."/>
            <person name="Ma J."/>
        </authorList>
    </citation>
    <scope>NUCLEOTIDE SEQUENCE [LARGE SCALE GENOMIC DNA]</scope>
    <source>
        <strain evidence="2">CGMCC 1.15399</strain>
    </source>
</reference>
<keyword evidence="2" id="KW-1185">Reference proteome</keyword>
<sequence>MSDPLAMRAFFVRCKENVDKVAFTFADGREFLGWVAEVTDDDVLVTWAPSPIYAQATGDGHWNPEDERVPFALIQTGSAASYDSSTRRWVNHVD</sequence>
<proteinExistence type="predicted"/>
<name>A0ABW4GGZ5_9ACTN</name>
<dbReference type="RefSeq" id="WP_219534556.1">
    <property type="nucleotide sequence ID" value="NZ_JAHKRM010000022.1"/>
</dbReference>
<comment type="caution">
    <text evidence="1">The sequence shown here is derived from an EMBL/GenBank/DDBJ whole genome shotgun (WGS) entry which is preliminary data.</text>
</comment>
<accession>A0ABW4GGZ5</accession>
<dbReference type="EMBL" id="JBHUCM010000029">
    <property type="protein sequence ID" value="MFD1541573.1"/>
    <property type="molecule type" value="Genomic_DNA"/>
</dbReference>
<evidence type="ECO:0000313" key="2">
    <source>
        <dbReference type="Proteomes" id="UP001597097"/>
    </source>
</evidence>
<dbReference type="Proteomes" id="UP001597097">
    <property type="component" value="Unassembled WGS sequence"/>
</dbReference>
<protein>
    <submittedName>
        <fullName evidence="1">Uncharacterized protein</fullName>
    </submittedName>
</protein>
<organism evidence="1 2">
    <name type="scientific">Nonomuraea guangzhouensis</name>
    <dbReference type="NCBI Taxonomy" id="1291555"/>
    <lineage>
        <taxon>Bacteria</taxon>
        <taxon>Bacillati</taxon>
        <taxon>Actinomycetota</taxon>
        <taxon>Actinomycetes</taxon>
        <taxon>Streptosporangiales</taxon>
        <taxon>Streptosporangiaceae</taxon>
        <taxon>Nonomuraea</taxon>
    </lineage>
</organism>
<gene>
    <name evidence="1" type="ORF">ACFSJ0_31300</name>
</gene>
<evidence type="ECO:0000313" key="1">
    <source>
        <dbReference type="EMBL" id="MFD1541573.1"/>
    </source>
</evidence>